<organism evidence="1 2">
    <name type="scientific">Dermacentor silvarum</name>
    <name type="common">Tick</name>
    <dbReference type="NCBI Taxonomy" id="543639"/>
    <lineage>
        <taxon>Eukaryota</taxon>
        <taxon>Metazoa</taxon>
        <taxon>Ecdysozoa</taxon>
        <taxon>Arthropoda</taxon>
        <taxon>Chelicerata</taxon>
        <taxon>Arachnida</taxon>
        <taxon>Acari</taxon>
        <taxon>Parasitiformes</taxon>
        <taxon>Ixodida</taxon>
        <taxon>Ixodoidea</taxon>
        <taxon>Ixodidae</taxon>
        <taxon>Rhipicephalinae</taxon>
        <taxon>Dermacentor</taxon>
    </lineage>
</organism>
<dbReference type="EMBL" id="CM023477">
    <property type="protein sequence ID" value="KAH7938530.1"/>
    <property type="molecule type" value="Genomic_DNA"/>
</dbReference>
<reference evidence="1" key="1">
    <citation type="submission" date="2020-05" db="EMBL/GenBank/DDBJ databases">
        <title>Large-scale comparative analyses of tick genomes elucidate their genetic diversity and vector capacities.</title>
        <authorList>
            <person name="Jia N."/>
            <person name="Wang J."/>
            <person name="Shi W."/>
            <person name="Du L."/>
            <person name="Sun Y."/>
            <person name="Zhan W."/>
            <person name="Jiang J."/>
            <person name="Wang Q."/>
            <person name="Zhang B."/>
            <person name="Ji P."/>
            <person name="Sakyi L.B."/>
            <person name="Cui X."/>
            <person name="Yuan T."/>
            <person name="Jiang B."/>
            <person name="Yang W."/>
            <person name="Lam T.T.-Y."/>
            <person name="Chang Q."/>
            <person name="Ding S."/>
            <person name="Wang X."/>
            <person name="Zhu J."/>
            <person name="Ruan X."/>
            <person name="Zhao L."/>
            <person name="Wei J."/>
            <person name="Que T."/>
            <person name="Du C."/>
            <person name="Cheng J."/>
            <person name="Dai P."/>
            <person name="Han X."/>
            <person name="Huang E."/>
            <person name="Gao Y."/>
            <person name="Liu J."/>
            <person name="Shao H."/>
            <person name="Ye R."/>
            <person name="Li L."/>
            <person name="Wei W."/>
            <person name="Wang X."/>
            <person name="Wang C."/>
            <person name="Yang T."/>
            <person name="Huo Q."/>
            <person name="Li W."/>
            <person name="Guo W."/>
            <person name="Chen H."/>
            <person name="Zhou L."/>
            <person name="Ni X."/>
            <person name="Tian J."/>
            <person name="Zhou Y."/>
            <person name="Sheng Y."/>
            <person name="Liu T."/>
            <person name="Pan Y."/>
            <person name="Xia L."/>
            <person name="Li J."/>
            <person name="Zhao F."/>
            <person name="Cao W."/>
        </authorList>
    </citation>
    <scope>NUCLEOTIDE SEQUENCE</scope>
    <source>
        <strain evidence="1">Dsil-2018</strain>
    </source>
</reference>
<accession>A0ACB8CCE0</accession>
<comment type="caution">
    <text evidence="1">The sequence shown here is derived from an EMBL/GenBank/DDBJ whole genome shotgun (WGS) entry which is preliminary data.</text>
</comment>
<dbReference type="Proteomes" id="UP000821865">
    <property type="component" value="Chromosome 8"/>
</dbReference>
<sequence length="95" mass="10799">MRRGALEKFWASRTRARAGKSAGRNEEEVAYRKLSKVGSHSALPELFESLENVLKVCPQLFRVASRETVQVSPTAILQRRKKKKKKKEEEDAKGS</sequence>
<proteinExistence type="predicted"/>
<evidence type="ECO:0000313" key="2">
    <source>
        <dbReference type="Proteomes" id="UP000821865"/>
    </source>
</evidence>
<keyword evidence="2" id="KW-1185">Reference proteome</keyword>
<evidence type="ECO:0000313" key="1">
    <source>
        <dbReference type="EMBL" id="KAH7938530.1"/>
    </source>
</evidence>
<name>A0ACB8CCE0_DERSI</name>
<gene>
    <name evidence="1" type="ORF">HPB49_024927</name>
</gene>
<protein>
    <submittedName>
        <fullName evidence="1">Uncharacterized protein</fullName>
    </submittedName>
</protein>